<name>A0A6J1AE26_9ROSI</name>
<dbReference type="CDD" id="cd04216">
    <property type="entry name" value="Phytocyanin"/>
    <property type="match status" value="1"/>
</dbReference>
<keyword evidence="2" id="KW-0186">Copper</keyword>
<dbReference type="Proteomes" id="UP000504621">
    <property type="component" value="Unplaced"/>
</dbReference>
<dbReference type="GeneID" id="110417170"/>
<proteinExistence type="predicted"/>
<keyword evidence="7" id="KW-1185">Reference proteome</keyword>
<evidence type="ECO:0000313" key="7">
    <source>
        <dbReference type="Proteomes" id="UP000504621"/>
    </source>
</evidence>
<gene>
    <name evidence="8" type="primary">LOC110417170</name>
</gene>
<evidence type="ECO:0000256" key="2">
    <source>
        <dbReference type="ARBA" id="ARBA00023008"/>
    </source>
</evidence>
<evidence type="ECO:0000313" key="8">
    <source>
        <dbReference type="RefSeq" id="XP_021285076.1"/>
    </source>
</evidence>
<dbReference type="Pfam" id="PF02298">
    <property type="entry name" value="Cu_bind_like"/>
    <property type="match status" value="1"/>
</dbReference>
<keyword evidence="3" id="KW-0325">Glycoprotein</keyword>
<dbReference type="PANTHER" id="PTHR33021:SF524">
    <property type="entry name" value="BLUE COPPER PROTEIN-LIKE"/>
    <property type="match status" value="1"/>
</dbReference>
<evidence type="ECO:0000259" key="6">
    <source>
        <dbReference type="PROSITE" id="PS51485"/>
    </source>
</evidence>
<evidence type="ECO:0000256" key="5">
    <source>
        <dbReference type="SAM" id="SignalP"/>
    </source>
</evidence>
<dbReference type="GO" id="GO:0009055">
    <property type="term" value="F:electron transfer activity"/>
    <property type="evidence" value="ECO:0007669"/>
    <property type="project" value="InterPro"/>
</dbReference>
<dbReference type="GO" id="GO:0046872">
    <property type="term" value="F:metal ion binding"/>
    <property type="evidence" value="ECO:0007669"/>
    <property type="project" value="UniProtKB-KW"/>
</dbReference>
<dbReference type="PANTHER" id="PTHR33021">
    <property type="entry name" value="BLUE COPPER PROTEIN"/>
    <property type="match status" value="1"/>
</dbReference>
<feature type="domain" description="Phytocyanin" evidence="6">
    <location>
        <begin position="27"/>
        <end position="125"/>
    </location>
</feature>
<dbReference type="InterPro" id="IPR039391">
    <property type="entry name" value="Phytocyanin-like"/>
</dbReference>
<feature type="signal peptide" evidence="5">
    <location>
        <begin position="1"/>
        <end position="24"/>
    </location>
</feature>
<evidence type="ECO:0000256" key="1">
    <source>
        <dbReference type="ARBA" id="ARBA00022723"/>
    </source>
</evidence>
<feature type="chain" id="PRO_5026977939" evidence="5">
    <location>
        <begin position="25"/>
        <end position="155"/>
    </location>
</feature>
<protein>
    <submittedName>
        <fullName evidence="8">Blue copper protein-like</fullName>
    </submittedName>
</protein>
<feature type="region of interest" description="Disordered" evidence="4">
    <location>
        <begin position="136"/>
        <end position="155"/>
    </location>
</feature>
<evidence type="ECO:0000256" key="3">
    <source>
        <dbReference type="ARBA" id="ARBA00023180"/>
    </source>
</evidence>
<dbReference type="AlphaFoldDB" id="A0A6J1AE26"/>
<keyword evidence="5" id="KW-0732">Signal</keyword>
<sequence length="155" mass="15923">MASSGSGVAMACLVLAMSCMVVPSRQVVFTVGESTGWIPGVDYNAWAKGKNFTVGDSLLFNYPSAHTVDEVFENDYNTCTAGNAISTDNSGSTRIRLLTAGPHYFMCGVVGHCGQGMKLAVNVAAKSTPLPSGIPSTPATLAASSPSASNSSTHL</sequence>
<dbReference type="PROSITE" id="PS51485">
    <property type="entry name" value="PHYTOCYANIN"/>
    <property type="match status" value="1"/>
</dbReference>
<evidence type="ECO:0000256" key="4">
    <source>
        <dbReference type="SAM" id="MobiDB-lite"/>
    </source>
</evidence>
<dbReference type="FunFam" id="2.60.40.420:FF:000003">
    <property type="entry name" value="Blue copper"/>
    <property type="match status" value="1"/>
</dbReference>
<dbReference type="Gene3D" id="2.60.40.420">
    <property type="entry name" value="Cupredoxins - blue copper proteins"/>
    <property type="match status" value="1"/>
</dbReference>
<reference evidence="8" key="1">
    <citation type="submission" date="2025-08" db="UniProtKB">
        <authorList>
            <consortium name="RefSeq"/>
        </authorList>
    </citation>
    <scope>IDENTIFICATION</scope>
    <source>
        <tissue evidence="8">Leaf</tissue>
    </source>
</reference>
<dbReference type="SUPFAM" id="SSF49503">
    <property type="entry name" value="Cupredoxins"/>
    <property type="match status" value="1"/>
</dbReference>
<dbReference type="InterPro" id="IPR008972">
    <property type="entry name" value="Cupredoxin"/>
</dbReference>
<organism evidence="7 8">
    <name type="scientific">Herrania umbratica</name>
    <dbReference type="NCBI Taxonomy" id="108875"/>
    <lineage>
        <taxon>Eukaryota</taxon>
        <taxon>Viridiplantae</taxon>
        <taxon>Streptophyta</taxon>
        <taxon>Embryophyta</taxon>
        <taxon>Tracheophyta</taxon>
        <taxon>Spermatophyta</taxon>
        <taxon>Magnoliopsida</taxon>
        <taxon>eudicotyledons</taxon>
        <taxon>Gunneridae</taxon>
        <taxon>Pentapetalae</taxon>
        <taxon>rosids</taxon>
        <taxon>malvids</taxon>
        <taxon>Malvales</taxon>
        <taxon>Malvaceae</taxon>
        <taxon>Byttnerioideae</taxon>
        <taxon>Herrania</taxon>
    </lineage>
</organism>
<accession>A0A6J1AE26</accession>
<dbReference type="InterPro" id="IPR003245">
    <property type="entry name" value="Phytocyanin_dom"/>
</dbReference>
<dbReference type="GO" id="GO:0005886">
    <property type="term" value="C:plasma membrane"/>
    <property type="evidence" value="ECO:0007669"/>
    <property type="project" value="TreeGrafter"/>
</dbReference>
<dbReference type="OrthoDB" id="206968at2759"/>
<dbReference type="RefSeq" id="XP_021285076.1">
    <property type="nucleotide sequence ID" value="XM_021429401.1"/>
</dbReference>
<keyword evidence="1" id="KW-0479">Metal-binding</keyword>